<evidence type="ECO:0000313" key="2">
    <source>
        <dbReference type="Proteomes" id="UP000775213"/>
    </source>
</evidence>
<dbReference type="EMBL" id="JAGFBR010000001">
    <property type="protein sequence ID" value="KAH0470964.1"/>
    <property type="molecule type" value="Genomic_DNA"/>
</dbReference>
<name>A0AAV7HRX2_DENCH</name>
<sequence length="298" mass="34243">MARQNLPNILEQNTYGIILRTSSIFSSRYAYFPLPCIFPTKDVSELDNIITDSLANAPNFPDITILDSVYSNILYQAYNSFPNFCHVYNLINRSHFALSFPYYLVFVTATILICDCSCSCFSVLVVCINEHPNPLFAKDGDNRTRPIVFYLYTSKSKNWSLVPNDHNLTSDHLLPNRRSPTHFGGDIVYIDLTKHFVITYNNLSEKIKLIPKLVSTWEQGSNKLDEATRYGKCKGRLHCVKFNPIKVQIEVYIWLESPIESWRLVEGINITNVASDERDADINLSEVFQYLIRNIVSM</sequence>
<protein>
    <submittedName>
        <fullName evidence="1">Uncharacterized protein</fullName>
    </submittedName>
</protein>
<reference evidence="1 2" key="1">
    <citation type="journal article" date="2021" name="Hortic Res">
        <title>Chromosome-scale assembly of the Dendrobium chrysotoxum genome enhances the understanding of orchid evolution.</title>
        <authorList>
            <person name="Zhang Y."/>
            <person name="Zhang G.Q."/>
            <person name="Zhang D."/>
            <person name="Liu X.D."/>
            <person name="Xu X.Y."/>
            <person name="Sun W.H."/>
            <person name="Yu X."/>
            <person name="Zhu X."/>
            <person name="Wang Z.W."/>
            <person name="Zhao X."/>
            <person name="Zhong W.Y."/>
            <person name="Chen H."/>
            <person name="Yin W.L."/>
            <person name="Huang T."/>
            <person name="Niu S.C."/>
            <person name="Liu Z.J."/>
        </authorList>
    </citation>
    <scope>NUCLEOTIDE SEQUENCE [LARGE SCALE GENOMIC DNA]</scope>
    <source>
        <strain evidence="1">Lindl</strain>
    </source>
</reference>
<proteinExistence type="predicted"/>
<organism evidence="1 2">
    <name type="scientific">Dendrobium chrysotoxum</name>
    <name type="common">Orchid</name>
    <dbReference type="NCBI Taxonomy" id="161865"/>
    <lineage>
        <taxon>Eukaryota</taxon>
        <taxon>Viridiplantae</taxon>
        <taxon>Streptophyta</taxon>
        <taxon>Embryophyta</taxon>
        <taxon>Tracheophyta</taxon>
        <taxon>Spermatophyta</taxon>
        <taxon>Magnoliopsida</taxon>
        <taxon>Liliopsida</taxon>
        <taxon>Asparagales</taxon>
        <taxon>Orchidaceae</taxon>
        <taxon>Epidendroideae</taxon>
        <taxon>Malaxideae</taxon>
        <taxon>Dendrobiinae</taxon>
        <taxon>Dendrobium</taxon>
    </lineage>
</organism>
<comment type="caution">
    <text evidence="1">The sequence shown here is derived from an EMBL/GenBank/DDBJ whole genome shotgun (WGS) entry which is preliminary data.</text>
</comment>
<accession>A0AAV7HRX2</accession>
<gene>
    <name evidence="1" type="ORF">IEQ34_000687</name>
</gene>
<dbReference type="AlphaFoldDB" id="A0AAV7HRX2"/>
<evidence type="ECO:0000313" key="1">
    <source>
        <dbReference type="EMBL" id="KAH0470964.1"/>
    </source>
</evidence>
<keyword evidence="2" id="KW-1185">Reference proteome</keyword>
<dbReference type="Proteomes" id="UP000775213">
    <property type="component" value="Unassembled WGS sequence"/>
</dbReference>